<sequence length="340" mass="35865">MGLVWFAGALWNFRREISTLAGAALPVATFVLTGGLSAGVVFVGYRLTQSPFAPDERWSIVGWTAGGLLVTVSLHAATLSIRAAEGRPIGEPQFPLLVAGGVGALAGYGIGELLVDVRRTAAQAQQARDGMAFANSLLRHDVRNALQVILGQVDVLTTIDDERVGEATKRIESQAEGLYDLTSNAEAVTAVLTGEATPEPRNVVEDIETTVATVTESFPDATVETALHDQLVVRGTDALRPVFANILDNAVQHTGSNPTVRVTTETADGVARIRFADDGHGIPEGERERIFERGVTTDGGSNGLGLHIVSTLVERSDGSIYVEDSELGGAAFVVELPIAE</sequence>
<feature type="transmembrane region" description="Helical" evidence="7">
    <location>
        <begin position="93"/>
        <end position="115"/>
    </location>
</feature>
<evidence type="ECO:0000256" key="2">
    <source>
        <dbReference type="ARBA" id="ARBA00012438"/>
    </source>
</evidence>
<evidence type="ECO:0000259" key="8">
    <source>
        <dbReference type="PROSITE" id="PS50109"/>
    </source>
</evidence>
<dbReference type="InterPro" id="IPR031623">
    <property type="entry name" value="HisKA_4TM"/>
</dbReference>
<evidence type="ECO:0000256" key="4">
    <source>
        <dbReference type="ARBA" id="ARBA00022741"/>
    </source>
</evidence>
<dbReference type="Pfam" id="PF16926">
    <property type="entry name" value="HisKA_4TM"/>
    <property type="match status" value="1"/>
</dbReference>
<evidence type="ECO:0000313" key="10">
    <source>
        <dbReference type="Proteomes" id="UP000297053"/>
    </source>
</evidence>
<evidence type="ECO:0000256" key="6">
    <source>
        <dbReference type="ARBA" id="ARBA00022840"/>
    </source>
</evidence>
<feature type="transmembrane region" description="Helical" evidence="7">
    <location>
        <begin position="20"/>
        <end position="48"/>
    </location>
</feature>
<keyword evidence="6" id="KW-0067">ATP-binding</keyword>
<dbReference type="InterPro" id="IPR004358">
    <property type="entry name" value="Sig_transdc_His_kin-like_C"/>
</dbReference>
<dbReference type="Proteomes" id="UP000297053">
    <property type="component" value="Chromosome"/>
</dbReference>
<protein>
    <recommendedName>
        <fullName evidence="2">histidine kinase</fullName>
        <ecNumber evidence="2">2.7.13.3</ecNumber>
    </recommendedName>
</protein>
<gene>
    <name evidence="9" type="ORF">E5139_15050</name>
</gene>
<dbReference type="KEGG" id="halz:E5139_15050"/>
<evidence type="ECO:0000256" key="5">
    <source>
        <dbReference type="ARBA" id="ARBA00022777"/>
    </source>
</evidence>
<keyword evidence="7" id="KW-1133">Transmembrane helix</keyword>
<keyword evidence="7" id="KW-0812">Transmembrane</keyword>
<feature type="transmembrane region" description="Helical" evidence="7">
    <location>
        <begin position="60"/>
        <end position="81"/>
    </location>
</feature>
<dbReference type="PANTHER" id="PTHR44936:SF10">
    <property type="entry name" value="SENSOR PROTEIN RSTB"/>
    <property type="match status" value="1"/>
</dbReference>
<evidence type="ECO:0000313" key="9">
    <source>
        <dbReference type="EMBL" id="QCD67136.1"/>
    </source>
</evidence>
<evidence type="ECO:0000256" key="1">
    <source>
        <dbReference type="ARBA" id="ARBA00000085"/>
    </source>
</evidence>
<dbReference type="AlphaFoldDB" id="A0A4D6KQQ0"/>
<dbReference type="InterPro" id="IPR005467">
    <property type="entry name" value="His_kinase_dom"/>
</dbReference>
<evidence type="ECO:0000256" key="3">
    <source>
        <dbReference type="ARBA" id="ARBA00022679"/>
    </source>
</evidence>
<dbReference type="GO" id="GO:0004673">
    <property type="term" value="F:protein histidine kinase activity"/>
    <property type="evidence" value="ECO:0007669"/>
    <property type="project" value="UniProtKB-EC"/>
</dbReference>
<dbReference type="CDD" id="cd00075">
    <property type="entry name" value="HATPase"/>
    <property type="match status" value="1"/>
</dbReference>
<feature type="domain" description="Histidine kinase" evidence="8">
    <location>
        <begin position="137"/>
        <end position="340"/>
    </location>
</feature>
<dbReference type="PANTHER" id="PTHR44936">
    <property type="entry name" value="SENSOR PROTEIN CREC"/>
    <property type="match status" value="1"/>
</dbReference>
<dbReference type="Gene3D" id="3.30.565.10">
    <property type="entry name" value="Histidine kinase-like ATPase, C-terminal domain"/>
    <property type="match status" value="1"/>
</dbReference>
<accession>A0A4D6KQQ0</accession>
<dbReference type="SUPFAM" id="SSF55874">
    <property type="entry name" value="ATPase domain of HSP90 chaperone/DNA topoisomerase II/histidine kinase"/>
    <property type="match status" value="1"/>
</dbReference>
<keyword evidence="5 9" id="KW-0418">Kinase</keyword>
<dbReference type="Pfam" id="PF02518">
    <property type="entry name" value="HATPase_c"/>
    <property type="match status" value="1"/>
</dbReference>
<dbReference type="InterPro" id="IPR003594">
    <property type="entry name" value="HATPase_dom"/>
</dbReference>
<reference evidence="9 10" key="2">
    <citation type="submission" date="2019-04" db="EMBL/GenBank/DDBJ databases">
        <authorList>
            <person name="Yang S."/>
            <person name="Wei W."/>
        </authorList>
    </citation>
    <scope>NUCLEOTIDE SEQUENCE [LARGE SCALE GENOMIC DNA]</scope>
    <source>
        <strain evidence="10">ZP60</strain>
    </source>
</reference>
<reference evidence="9 10" key="1">
    <citation type="submission" date="2019-04" db="EMBL/GenBank/DDBJ databases">
        <title>Complete genome sequence of Arthrobacter sp. ZXY-2 associated with effective atrazine degradation and salt adaptation.</title>
        <authorList>
            <person name="Zhao X."/>
        </authorList>
    </citation>
    <scope>NUCLEOTIDE SEQUENCE [LARGE SCALE GENOMIC DNA]</scope>
    <source>
        <strain evidence="10">ZP60</strain>
    </source>
</reference>
<dbReference type="PRINTS" id="PR00344">
    <property type="entry name" value="BCTRLSENSOR"/>
</dbReference>
<organism evidence="9 10">
    <name type="scientific">Halomicrobium mukohataei</name>
    <dbReference type="NCBI Taxonomy" id="57705"/>
    <lineage>
        <taxon>Archaea</taxon>
        <taxon>Methanobacteriati</taxon>
        <taxon>Methanobacteriota</taxon>
        <taxon>Stenosarchaea group</taxon>
        <taxon>Halobacteria</taxon>
        <taxon>Halobacteriales</taxon>
        <taxon>Haloarculaceae</taxon>
        <taxon>Halomicrobium</taxon>
    </lineage>
</organism>
<dbReference type="EMBL" id="CP039375">
    <property type="protein sequence ID" value="QCD67136.1"/>
    <property type="molecule type" value="Genomic_DNA"/>
</dbReference>
<dbReference type="EC" id="2.7.13.3" evidence="2"/>
<dbReference type="SMART" id="SM00387">
    <property type="entry name" value="HATPase_c"/>
    <property type="match status" value="1"/>
</dbReference>
<dbReference type="InterPro" id="IPR050980">
    <property type="entry name" value="2C_sensor_his_kinase"/>
</dbReference>
<keyword evidence="7" id="KW-0472">Membrane</keyword>
<proteinExistence type="predicted"/>
<comment type="catalytic activity">
    <reaction evidence="1">
        <text>ATP + protein L-histidine = ADP + protein N-phospho-L-histidine.</text>
        <dbReference type="EC" id="2.7.13.3"/>
    </reaction>
</comment>
<keyword evidence="3" id="KW-0808">Transferase</keyword>
<dbReference type="GO" id="GO:0005524">
    <property type="term" value="F:ATP binding"/>
    <property type="evidence" value="ECO:0007669"/>
    <property type="project" value="UniProtKB-KW"/>
</dbReference>
<keyword evidence="4" id="KW-0547">Nucleotide-binding</keyword>
<evidence type="ECO:0000256" key="7">
    <source>
        <dbReference type="SAM" id="Phobius"/>
    </source>
</evidence>
<dbReference type="PROSITE" id="PS50109">
    <property type="entry name" value="HIS_KIN"/>
    <property type="match status" value="1"/>
</dbReference>
<name>A0A4D6KQQ0_9EURY</name>
<dbReference type="InterPro" id="IPR036890">
    <property type="entry name" value="HATPase_C_sf"/>
</dbReference>